<keyword evidence="1" id="KW-0812">Transmembrane</keyword>
<dbReference type="AlphaFoldDB" id="A0A4R3ME39"/>
<evidence type="ECO:0000313" key="2">
    <source>
        <dbReference type="EMBL" id="TCT10407.1"/>
    </source>
</evidence>
<proteinExistence type="predicted"/>
<keyword evidence="3" id="KW-1185">Reference proteome</keyword>
<organism evidence="2 3">
    <name type="scientific">Paralcaligenes ureilyticus</name>
    <dbReference type="NCBI Taxonomy" id="627131"/>
    <lineage>
        <taxon>Bacteria</taxon>
        <taxon>Pseudomonadati</taxon>
        <taxon>Pseudomonadota</taxon>
        <taxon>Betaproteobacteria</taxon>
        <taxon>Burkholderiales</taxon>
        <taxon>Alcaligenaceae</taxon>
        <taxon>Paralcaligenes</taxon>
    </lineage>
</organism>
<feature type="transmembrane region" description="Helical" evidence="1">
    <location>
        <begin position="34"/>
        <end position="52"/>
    </location>
</feature>
<gene>
    <name evidence="2" type="ORF">EDC26_102364</name>
</gene>
<name>A0A4R3ME39_9BURK</name>
<sequence>MYTHTSYRPVQKATLRAASTPAIQSAAKSASQPVVRFMLFAAILLIGAFVYTQAHAELPPLQHQGSADYVSGGIGIDESTAFKAAMSQFPLALTFASNHDGKAEYVSDVQVVIRDGQNNNVLNVASEGPYFLARLPAGKYEVFATYQGQTQSRKADIGSKGTAELTFEWK</sequence>
<protein>
    <recommendedName>
        <fullName evidence="4">Carboxypeptidase family protein</fullName>
    </recommendedName>
</protein>
<reference evidence="2 3" key="1">
    <citation type="submission" date="2019-03" db="EMBL/GenBank/DDBJ databases">
        <title>Genomic Encyclopedia of Type Strains, Phase IV (KMG-IV): sequencing the most valuable type-strain genomes for metagenomic binning, comparative biology and taxonomic classification.</title>
        <authorList>
            <person name="Goeker M."/>
        </authorList>
    </citation>
    <scope>NUCLEOTIDE SEQUENCE [LARGE SCALE GENOMIC DNA]</scope>
    <source>
        <strain evidence="2 3">DSM 24591</strain>
    </source>
</reference>
<dbReference type="RefSeq" id="WP_243700769.1">
    <property type="nucleotide sequence ID" value="NZ_SMAJ01000002.1"/>
</dbReference>
<dbReference type="Proteomes" id="UP000295525">
    <property type="component" value="Unassembled WGS sequence"/>
</dbReference>
<accession>A0A4R3ME39</accession>
<dbReference type="EMBL" id="SMAJ01000002">
    <property type="protein sequence ID" value="TCT10407.1"/>
    <property type="molecule type" value="Genomic_DNA"/>
</dbReference>
<evidence type="ECO:0000256" key="1">
    <source>
        <dbReference type="SAM" id="Phobius"/>
    </source>
</evidence>
<evidence type="ECO:0000313" key="3">
    <source>
        <dbReference type="Proteomes" id="UP000295525"/>
    </source>
</evidence>
<keyword evidence="1" id="KW-0472">Membrane</keyword>
<evidence type="ECO:0008006" key="4">
    <source>
        <dbReference type="Google" id="ProtNLM"/>
    </source>
</evidence>
<keyword evidence="1" id="KW-1133">Transmembrane helix</keyword>
<comment type="caution">
    <text evidence="2">The sequence shown here is derived from an EMBL/GenBank/DDBJ whole genome shotgun (WGS) entry which is preliminary data.</text>
</comment>